<dbReference type="AlphaFoldDB" id="A0A368RF91"/>
<feature type="signal peptide" evidence="1">
    <location>
        <begin position="1"/>
        <end position="46"/>
    </location>
</feature>
<proteinExistence type="predicted"/>
<protein>
    <submittedName>
        <fullName evidence="2">Uncharacterized protein</fullName>
    </submittedName>
</protein>
<organism evidence="2">
    <name type="scientific">Setaria italica</name>
    <name type="common">Foxtail millet</name>
    <name type="synonym">Panicum italicum</name>
    <dbReference type="NCBI Taxonomy" id="4555"/>
    <lineage>
        <taxon>Eukaryota</taxon>
        <taxon>Viridiplantae</taxon>
        <taxon>Streptophyta</taxon>
        <taxon>Embryophyta</taxon>
        <taxon>Tracheophyta</taxon>
        <taxon>Spermatophyta</taxon>
        <taxon>Magnoliopsida</taxon>
        <taxon>Liliopsida</taxon>
        <taxon>Poales</taxon>
        <taxon>Poaceae</taxon>
        <taxon>PACMAD clade</taxon>
        <taxon>Panicoideae</taxon>
        <taxon>Panicodae</taxon>
        <taxon>Paniceae</taxon>
        <taxon>Cenchrinae</taxon>
        <taxon>Setaria</taxon>
    </lineage>
</organism>
<reference evidence="2" key="1">
    <citation type="journal article" date="2012" name="Nat. Biotechnol.">
        <title>Reference genome sequence of the model plant Setaria.</title>
        <authorList>
            <person name="Bennetzen J.L."/>
            <person name="Schmutz J."/>
            <person name="Wang H."/>
            <person name="Percifield R."/>
            <person name="Hawkins J."/>
            <person name="Pontaroli A.C."/>
            <person name="Estep M."/>
            <person name="Feng L."/>
            <person name="Vaughn J.N."/>
            <person name="Grimwood J."/>
            <person name="Jenkins J."/>
            <person name="Barry K."/>
            <person name="Lindquist E."/>
            <person name="Hellsten U."/>
            <person name="Deshpande S."/>
            <person name="Wang X."/>
            <person name="Wu X."/>
            <person name="Mitros T."/>
            <person name="Triplett J."/>
            <person name="Yang X."/>
            <person name="Ye C.Y."/>
            <person name="Mauro-Herrera M."/>
            <person name="Wang L."/>
            <person name="Li P."/>
            <person name="Sharma M."/>
            <person name="Sharma R."/>
            <person name="Ronald P.C."/>
            <person name="Panaud O."/>
            <person name="Kellogg E.A."/>
            <person name="Brutnell T.P."/>
            <person name="Doust A.N."/>
            <person name="Tuskan G.A."/>
            <person name="Rokhsar D."/>
            <person name="Devos K.M."/>
        </authorList>
    </citation>
    <scope>NUCLEOTIDE SEQUENCE [LARGE SCALE GENOMIC DNA]</scope>
    <source>
        <strain evidence="2">Yugu1</strain>
    </source>
</reference>
<dbReference type="EMBL" id="CM003532">
    <property type="protein sequence ID" value="RCV28811.1"/>
    <property type="molecule type" value="Genomic_DNA"/>
</dbReference>
<gene>
    <name evidence="2" type="ORF">SETIT_5G433300v2</name>
</gene>
<evidence type="ECO:0000256" key="1">
    <source>
        <dbReference type="SAM" id="SignalP"/>
    </source>
</evidence>
<feature type="chain" id="PRO_5016859269" evidence="1">
    <location>
        <begin position="47"/>
        <end position="173"/>
    </location>
</feature>
<reference evidence="2" key="2">
    <citation type="submission" date="2015-07" db="EMBL/GenBank/DDBJ databases">
        <authorList>
            <person name="Noorani M."/>
        </authorList>
    </citation>
    <scope>NUCLEOTIDE SEQUENCE</scope>
    <source>
        <strain evidence="2">Yugu1</strain>
    </source>
</reference>
<sequence length="173" mass="18351">MAGRIPPPKMTHPLFLCVAAVCSLLSSLPFPILLHVCALCTPPAFSHPPECACPVPEMAGPAGKSLSFFLILLLNGGARRGRSATAAGRSPPTPGYIIRRPLGAEMDPTPPVVTASSFFRADAGGRRGVWCAQWIGNRWMDAALDSLWCADKVAGCEAKSASTQAWYAGRTRM</sequence>
<evidence type="ECO:0000313" key="2">
    <source>
        <dbReference type="EMBL" id="RCV28811.1"/>
    </source>
</evidence>
<accession>A0A368RF91</accession>
<name>A0A368RF91_SETIT</name>
<keyword evidence="1" id="KW-0732">Signal</keyword>